<dbReference type="KEGG" id="mint:C7M51_02232"/>
<feature type="region of interest" description="Disordered" evidence="1">
    <location>
        <begin position="1"/>
        <end position="61"/>
    </location>
</feature>
<evidence type="ECO:0000256" key="1">
    <source>
        <dbReference type="SAM" id="MobiDB-lite"/>
    </source>
</evidence>
<keyword evidence="3" id="KW-1185">Reference proteome</keyword>
<proteinExistence type="predicted"/>
<gene>
    <name evidence="2" type="ORF">C7M51_02232</name>
</gene>
<evidence type="ECO:0000313" key="3">
    <source>
        <dbReference type="Proteomes" id="UP000464053"/>
    </source>
</evidence>
<dbReference type="EMBL" id="CP028271">
    <property type="protein sequence ID" value="QHM71939.1"/>
    <property type="molecule type" value="Genomic_DNA"/>
</dbReference>
<dbReference type="Proteomes" id="UP000464053">
    <property type="component" value="Chromosome"/>
</dbReference>
<reference evidence="2 3" key="1">
    <citation type="submission" date="2018-03" db="EMBL/GenBank/DDBJ databases">
        <title>Pantoea intestinalis SRCM103226 isolated form the mealworm.</title>
        <authorList>
            <person name="Jeong D.-Y."/>
            <person name="Kim J.W."/>
        </authorList>
    </citation>
    <scope>NUCLEOTIDE SEQUENCE [LARGE SCALE GENOMIC DNA]</scope>
    <source>
        <strain evidence="2 3">SRCM103226</strain>
    </source>
</reference>
<sequence length="76" mass="8684">MKLGDVVRRPHFARLQHQHESADPDQQEERDSHQRVFHLNTPLSGYDGGDPRPAQREQNGNKMRFLTCGIVVSGSF</sequence>
<dbReference type="AlphaFoldDB" id="A0A6P1Q1F1"/>
<name>A0A6P1Q1F1_9GAMM</name>
<evidence type="ECO:0000313" key="2">
    <source>
        <dbReference type="EMBL" id="QHM71939.1"/>
    </source>
</evidence>
<feature type="compositionally biased region" description="Basic and acidic residues" evidence="1">
    <location>
        <begin position="17"/>
        <end position="34"/>
    </location>
</feature>
<protein>
    <submittedName>
        <fullName evidence="2">Uncharacterized protein</fullName>
    </submittedName>
</protein>
<organism evidence="2 3">
    <name type="scientific">Mixta intestinalis</name>
    <dbReference type="NCBI Taxonomy" id="1615494"/>
    <lineage>
        <taxon>Bacteria</taxon>
        <taxon>Pseudomonadati</taxon>
        <taxon>Pseudomonadota</taxon>
        <taxon>Gammaproteobacteria</taxon>
        <taxon>Enterobacterales</taxon>
        <taxon>Erwiniaceae</taxon>
        <taxon>Mixta</taxon>
    </lineage>
</organism>
<accession>A0A6P1Q1F1</accession>